<name>A0A0B1SB51_OESDE</name>
<sequence>MLSLPLSTVLVTLVGLSLALKCYEGQTKKNNKPTAVINCTGKYCFKLKVYNDKNYWYNNHTCGNAECKKDGCELDKFGAIRCCCSQDLCNSSPIIPTLISLISMIIFKLLI</sequence>
<dbReference type="Proteomes" id="UP000053660">
    <property type="component" value="Unassembled WGS sequence"/>
</dbReference>
<dbReference type="SUPFAM" id="SSF57302">
    <property type="entry name" value="Snake toxin-like"/>
    <property type="match status" value="1"/>
</dbReference>
<organism evidence="2 3">
    <name type="scientific">Oesophagostomum dentatum</name>
    <name type="common">Nodular worm</name>
    <dbReference type="NCBI Taxonomy" id="61180"/>
    <lineage>
        <taxon>Eukaryota</taxon>
        <taxon>Metazoa</taxon>
        <taxon>Ecdysozoa</taxon>
        <taxon>Nematoda</taxon>
        <taxon>Chromadorea</taxon>
        <taxon>Rhabditida</taxon>
        <taxon>Rhabditina</taxon>
        <taxon>Rhabditomorpha</taxon>
        <taxon>Strongyloidea</taxon>
        <taxon>Strongylidae</taxon>
        <taxon>Oesophagostomum</taxon>
    </lineage>
</organism>
<evidence type="ECO:0000256" key="1">
    <source>
        <dbReference type="SAM" id="SignalP"/>
    </source>
</evidence>
<dbReference type="InterPro" id="IPR045860">
    <property type="entry name" value="Snake_toxin-like_sf"/>
</dbReference>
<dbReference type="EMBL" id="KN594114">
    <property type="protein sequence ID" value="KHJ81101.1"/>
    <property type="molecule type" value="Genomic_DNA"/>
</dbReference>
<dbReference type="OrthoDB" id="5858699at2759"/>
<protein>
    <recommendedName>
        <fullName evidence="4">ET module</fullName>
    </recommendedName>
</protein>
<dbReference type="PANTHER" id="PTHR34721:SF2">
    <property type="entry name" value="UPAR_LY6 DOMAIN-CONTAINING PROTEIN"/>
    <property type="match status" value="1"/>
</dbReference>
<keyword evidence="1" id="KW-0732">Signal</keyword>
<gene>
    <name evidence="2" type="ORF">OESDEN_19213</name>
</gene>
<keyword evidence="3" id="KW-1185">Reference proteome</keyword>
<feature type="signal peptide" evidence="1">
    <location>
        <begin position="1"/>
        <end position="19"/>
    </location>
</feature>
<feature type="chain" id="PRO_5002060868" description="ET module" evidence="1">
    <location>
        <begin position="20"/>
        <end position="111"/>
    </location>
</feature>
<accession>A0A0B1SB51</accession>
<evidence type="ECO:0008006" key="4">
    <source>
        <dbReference type="Google" id="ProtNLM"/>
    </source>
</evidence>
<dbReference type="AlphaFoldDB" id="A0A0B1SB51"/>
<evidence type="ECO:0000313" key="3">
    <source>
        <dbReference type="Proteomes" id="UP000053660"/>
    </source>
</evidence>
<reference evidence="2 3" key="1">
    <citation type="submission" date="2014-03" db="EMBL/GenBank/DDBJ databases">
        <title>Draft genome of the hookworm Oesophagostomum dentatum.</title>
        <authorList>
            <person name="Mitreva M."/>
        </authorList>
    </citation>
    <scope>NUCLEOTIDE SEQUENCE [LARGE SCALE GENOMIC DNA]</scope>
    <source>
        <strain evidence="2 3">OD-Hann</strain>
    </source>
</reference>
<proteinExistence type="predicted"/>
<evidence type="ECO:0000313" key="2">
    <source>
        <dbReference type="EMBL" id="KHJ81101.1"/>
    </source>
</evidence>
<dbReference type="PANTHER" id="PTHR34721">
    <property type="entry name" value="PROTEIN CBG09734"/>
    <property type="match status" value="1"/>
</dbReference>